<reference evidence="5 6" key="1">
    <citation type="submission" date="2023-11" db="EMBL/GenBank/DDBJ databases">
        <title>A Novel Polar Bacteriovorax (B. antarcticus) Isolated from the Biocrust in Antarctica.</title>
        <authorList>
            <person name="Mun W."/>
            <person name="Choi S.Y."/>
            <person name="Mitchell R.J."/>
        </authorList>
    </citation>
    <scope>NUCLEOTIDE SEQUENCE [LARGE SCALE GENOMIC DNA]</scope>
    <source>
        <strain evidence="5 6">PP10</strain>
    </source>
</reference>
<evidence type="ECO:0000313" key="6">
    <source>
        <dbReference type="Proteomes" id="UP001302274"/>
    </source>
</evidence>
<evidence type="ECO:0000256" key="2">
    <source>
        <dbReference type="SAM" id="SignalP"/>
    </source>
</evidence>
<dbReference type="Pfam" id="PF00263">
    <property type="entry name" value="Secretin"/>
    <property type="match status" value="1"/>
</dbReference>
<evidence type="ECO:0000259" key="3">
    <source>
        <dbReference type="Pfam" id="PF00263"/>
    </source>
</evidence>
<feature type="domain" description="Pilus formation protein N-terminal" evidence="4">
    <location>
        <begin position="31"/>
        <end position="94"/>
    </location>
</feature>
<name>A0ABU5VNI8_9BACT</name>
<comment type="similarity">
    <text evidence="1">Belongs to the bacterial secretin family.</text>
</comment>
<feature type="domain" description="Type II/III secretion system secretin-like" evidence="3">
    <location>
        <begin position="323"/>
        <end position="477"/>
    </location>
</feature>
<dbReference type="RefSeq" id="WP_323574049.1">
    <property type="nucleotide sequence ID" value="NZ_JAYGJQ010000001.1"/>
</dbReference>
<feature type="chain" id="PRO_5045883596" evidence="2">
    <location>
        <begin position="22"/>
        <end position="495"/>
    </location>
</feature>
<proteinExistence type="inferred from homology"/>
<accession>A0ABU5VNI8</accession>
<dbReference type="InterPro" id="IPR004846">
    <property type="entry name" value="T2SS/T3SS_dom"/>
</dbReference>
<organism evidence="5 6">
    <name type="scientific">Bacteriovorax antarcticus</name>
    <dbReference type="NCBI Taxonomy" id="3088717"/>
    <lineage>
        <taxon>Bacteria</taxon>
        <taxon>Pseudomonadati</taxon>
        <taxon>Bdellovibrionota</taxon>
        <taxon>Bacteriovoracia</taxon>
        <taxon>Bacteriovoracales</taxon>
        <taxon>Bacteriovoracaceae</taxon>
        <taxon>Bacteriovorax</taxon>
    </lineage>
</organism>
<sequence>MLNKILAIFFLLTFQVHNVMAQDDANETLKEVDVIVGLEKIITLDFVPNSIIKIANENLVSYQLVPQKKQILLTGIKAGDTTLTVRDLAGDIKVRYLLKVIASDQSRVVVQLKELLGDVEGLEIGIKGDAVYVGGHIVVPADIGKVVVILDKYPEVLRLVELSPQTQLVIARKMQEEMQKSNLKDVTVRVVNGSFWIEGVVNSEQESAKAEQVAKAYLPDQIQNLARRTDAVQSTRKQPYENLLTVNTKPKPEPPTKLFKLTAQFVELTKAYDRTFGFSWTPTIGQGGGEIQVGKQGGGLSTSSQGTLAATISNLFPKLNSAKSAGHARVIQSGVIIVREGIEGSINKSTTINYALGTGENLKTGAAKAGFDMKITPTMMQDEKINLKILISVKATDGSTTPIELDNTINTQIVVKSLESAVIGGVVSNKFTTDFDRDPPTSETIENGSPLFSFLKSKKYSTNRSQFVMFVTPEIIESAATGAQDIERKFRKRSR</sequence>
<evidence type="ECO:0000256" key="1">
    <source>
        <dbReference type="RuleBase" id="RU004003"/>
    </source>
</evidence>
<dbReference type="InterPro" id="IPR051808">
    <property type="entry name" value="Type_IV_pilus_biogenesis"/>
</dbReference>
<dbReference type="Pfam" id="PF13629">
    <property type="entry name" value="T2SS-T3SS_pil_N"/>
    <property type="match status" value="1"/>
</dbReference>
<evidence type="ECO:0000313" key="5">
    <source>
        <dbReference type="EMBL" id="MEA9354609.1"/>
    </source>
</evidence>
<dbReference type="Proteomes" id="UP001302274">
    <property type="component" value="Unassembled WGS sequence"/>
</dbReference>
<keyword evidence="6" id="KW-1185">Reference proteome</keyword>
<evidence type="ECO:0000259" key="4">
    <source>
        <dbReference type="Pfam" id="PF13629"/>
    </source>
</evidence>
<gene>
    <name evidence="5" type="ORF">SHI21_00235</name>
</gene>
<dbReference type="InterPro" id="IPR032789">
    <property type="entry name" value="T2SS-T3SS_pil_N"/>
</dbReference>
<feature type="signal peptide" evidence="2">
    <location>
        <begin position="1"/>
        <end position="21"/>
    </location>
</feature>
<dbReference type="PANTHER" id="PTHR30604:SF1">
    <property type="entry name" value="DNA UTILIZATION PROTEIN HOFQ"/>
    <property type="match status" value="1"/>
</dbReference>
<dbReference type="PANTHER" id="PTHR30604">
    <property type="entry name" value="PROTEIN TRANSPORT PROTEIN HOFQ"/>
    <property type="match status" value="1"/>
</dbReference>
<comment type="caution">
    <text evidence="5">The sequence shown here is derived from an EMBL/GenBank/DDBJ whole genome shotgun (WGS) entry which is preliminary data.</text>
</comment>
<dbReference type="EMBL" id="JAYGJQ010000001">
    <property type="protein sequence ID" value="MEA9354609.1"/>
    <property type="molecule type" value="Genomic_DNA"/>
</dbReference>
<protein>
    <submittedName>
        <fullName evidence="5">Pilus assembly protein N-terminal domain-containing protein</fullName>
    </submittedName>
</protein>
<keyword evidence="2" id="KW-0732">Signal</keyword>